<evidence type="ECO:0000256" key="8">
    <source>
        <dbReference type="ARBA" id="ARBA00022989"/>
    </source>
</evidence>
<dbReference type="GO" id="GO:0016020">
    <property type="term" value="C:membrane"/>
    <property type="evidence" value="ECO:0007669"/>
    <property type="project" value="UniProtKB-SubCell"/>
</dbReference>
<keyword evidence="6" id="KW-0479">Metal-binding</keyword>
<evidence type="ECO:0000256" key="2">
    <source>
        <dbReference type="ARBA" id="ARBA00004141"/>
    </source>
</evidence>
<evidence type="ECO:0000313" key="13">
    <source>
        <dbReference type="EMBL" id="KXS17481.1"/>
    </source>
</evidence>
<evidence type="ECO:0000256" key="10">
    <source>
        <dbReference type="ARBA" id="ARBA00023136"/>
    </source>
</evidence>
<feature type="transmembrane region" description="Helical" evidence="11">
    <location>
        <begin position="20"/>
        <end position="38"/>
    </location>
</feature>
<organism evidence="13 14">
    <name type="scientific">Gonapodya prolifera (strain JEL478)</name>
    <name type="common">Monoblepharis prolifera</name>
    <dbReference type="NCBI Taxonomy" id="1344416"/>
    <lineage>
        <taxon>Eukaryota</taxon>
        <taxon>Fungi</taxon>
        <taxon>Fungi incertae sedis</taxon>
        <taxon>Chytridiomycota</taxon>
        <taxon>Chytridiomycota incertae sedis</taxon>
        <taxon>Monoblepharidomycetes</taxon>
        <taxon>Monoblepharidales</taxon>
        <taxon>Gonapodyaceae</taxon>
        <taxon>Gonapodya</taxon>
    </lineage>
</organism>
<keyword evidence="7" id="KW-0249">Electron transport</keyword>
<evidence type="ECO:0000256" key="6">
    <source>
        <dbReference type="ARBA" id="ARBA00022723"/>
    </source>
</evidence>
<keyword evidence="5 11" id="KW-0812">Transmembrane</keyword>
<dbReference type="PANTHER" id="PTHR15422">
    <property type="entry name" value="OS05G0565100 PROTEIN"/>
    <property type="match status" value="1"/>
</dbReference>
<feature type="transmembrane region" description="Helical" evidence="11">
    <location>
        <begin position="83"/>
        <end position="103"/>
    </location>
</feature>
<evidence type="ECO:0000256" key="1">
    <source>
        <dbReference type="ARBA" id="ARBA00001970"/>
    </source>
</evidence>
<evidence type="ECO:0000256" key="7">
    <source>
        <dbReference type="ARBA" id="ARBA00022982"/>
    </source>
</evidence>
<feature type="transmembrane region" description="Helical" evidence="11">
    <location>
        <begin position="115"/>
        <end position="140"/>
    </location>
</feature>
<name>A0A139AL03_GONPJ</name>
<keyword evidence="8 11" id="KW-1133">Transmembrane helix</keyword>
<evidence type="ECO:0000259" key="12">
    <source>
        <dbReference type="Pfam" id="PF03188"/>
    </source>
</evidence>
<protein>
    <recommendedName>
        <fullName evidence="12">Cytochrome b561 domain-containing protein</fullName>
    </recommendedName>
</protein>
<feature type="transmembrane region" description="Helical" evidence="11">
    <location>
        <begin position="202"/>
        <end position="222"/>
    </location>
</feature>
<evidence type="ECO:0000256" key="11">
    <source>
        <dbReference type="SAM" id="Phobius"/>
    </source>
</evidence>
<evidence type="ECO:0000256" key="4">
    <source>
        <dbReference type="ARBA" id="ARBA00022617"/>
    </source>
</evidence>
<evidence type="ECO:0000256" key="3">
    <source>
        <dbReference type="ARBA" id="ARBA00022448"/>
    </source>
</evidence>
<keyword evidence="10 11" id="KW-0472">Membrane</keyword>
<dbReference type="EMBL" id="KQ965746">
    <property type="protein sequence ID" value="KXS17481.1"/>
    <property type="molecule type" value="Genomic_DNA"/>
</dbReference>
<dbReference type="Proteomes" id="UP000070544">
    <property type="component" value="Unassembled WGS sequence"/>
</dbReference>
<sequence>MSSKLSPPRHASSVPFPATILYPTLLSFSLLLLALTLTRSPVSLFTAHPTSMVLFASLAIAAVRGMQVAAPGDRRRSSADTHANLMVTAVLCGYAGVCVIYYLKESGGQPHATTWHGTLGYLVLTVYTLSTLSGYTMHIFGSRLMRPKELKTAWTVHRATGYFLTVWGLLATLVLALQSDFVSKAIAAWTGGDARAFGSLEWAVWSVLVGHVVVIVGGVVVLSKLD</sequence>
<evidence type="ECO:0000256" key="5">
    <source>
        <dbReference type="ARBA" id="ARBA00022692"/>
    </source>
</evidence>
<reference evidence="13 14" key="1">
    <citation type="journal article" date="2015" name="Genome Biol. Evol.">
        <title>Phylogenomic analyses indicate that early fungi evolved digesting cell walls of algal ancestors of land plants.</title>
        <authorList>
            <person name="Chang Y."/>
            <person name="Wang S."/>
            <person name="Sekimoto S."/>
            <person name="Aerts A.L."/>
            <person name="Choi C."/>
            <person name="Clum A."/>
            <person name="LaButti K.M."/>
            <person name="Lindquist E.A."/>
            <person name="Yee Ngan C."/>
            <person name="Ohm R.A."/>
            <person name="Salamov A.A."/>
            <person name="Grigoriev I.V."/>
            <person name="Spatafora J.W."/>
            <person name="Berbee M.L."/>
        </authorList>
    </citation>
    <scope>NUCLEOTIDE SEQUENCE [LARGE SCALE GENOMIC DNA]</scope>
    <source>
        <strain evidence="13 14">JEL478</strain>
    </source>
</reference>
<dbReference type="Gene3D" id="1.20.120.1770">
    <property type="match status" value="1"/>
</dbReference>
<evidence type="ECO:0000256" key="9">
    <source>
        <dbReference type="ARBA" id="ARBA00023004"/>
    </source>
</evidence>
<comment type="cofactor">
    <cofactor evidence="1">
        <name>heme b</name>
        <dbReference type="ChEBI" id="CHEBI:60344"/>
    </cofactor>
</comment>
<dbReference type="PANTHER" id="PTHR15422:SF45">
    <property type="entry name" value="CYTOCHROME B561 DOMAIN-CONTAINING PROTEIN"/>
    <property type="match status" value="1"/>
</dbReference>
<feature type="transmembrane region" description="Helical" evidence="11">
    <location>
        <begin position="44"/>
        <end position="63"/>
    </location>
</feature>
<gene>
    <name evidence="13" type="ORF">M427DRAFT_133317</name>
</gene>
<comment type="subcellular location">
    <subcellularLocation>
        <location evidence="2">Membrane</location>
        <topology evidence="2">Multi-pass membrane protein</topology>
    </subcellularLocation>
</comment>
<keyword evidence="4" id="KW-0349">Heme</keyword>
<proteinExistence type="predicted"/>
<dbReference type="GO" id="GO:0046872">
    <property type="term" value="F:metal ion binding"/>
    <property type="evidence" value="ECO:0007669"/>
    <property type="project" value="UniProtKB-KW"/>
</dbReference>
<accession>A0A139AL03</accession>
<keyword evidence="3" id="KW-0813">Transport</keyword>
<dbReference type="InterPro" id="IPR045150">
    <property type="entry name" value="CYB561D1/2"/>
</dbReference>
<keyword evidence="14" id="KW-1185">Reference proteome</keyword>
<dbReference type="Pfam" id="PF03188">
    <property type="entry name" value="Cytochrom_B561"/>
    <property type="match status" value="1"/>
</dbReference>
<dbReference type="GO" id="GO:0140575">
    <property type="term" value="F:transmembrane monodehydroascorbate reductase activity"/>
    <property type="evidence" value="ECO:0007669"/>
    <property type="project" value="InterPro"/>
</dbReference>
<keyword evidence="9" id="KW-0408">Iron</keyword>
<dbReference type="InterPro" id="IPR006593">
    <property type="entry name" value="Cyt_b561/ferric_Rdtase_TM"/>
</dbReference>
<feature type="transmembrane region" description="Helical" evidence="11">
    <location>
        <begin position="161"/>
        <end position="182"/>
    </location>
</feature>
<evidence type="ECO:0000313" key="14">
    <source>
        <dbReference type="Proteomes" id="UP000070544"/>
    </source>
</evidence>
<feature type="domain" description="Cytochrome b561" evidence="12">
    <location>
        <begin position="51"/>
        <end position="173"/>
    </location>
</feature>
<dbReference type="AlphaFoldDB" id="A0A139AL03"/>